<gene>
    <name evidence="2" type="ORF">SAMN06265376_101314</name>
</gene>
<protein>
    <recommendedName>
        <fullName evidence="4">Erythromycin esterase</fullName>
    </recommendedName>
</protein>
<dbReference type="Proteomes" id="UP000198379">
    <property type="component" value="Unassembled WGS sequence"/>
</dbReference>
<dbReference type="AlphaFoldDB" id="A0A238VT93"/>
<evidence type="ECO:0008006" key="4">
    <source>
        <dbReference type="Google" id="ProtNLM"/>
    </source>
</evidence>
<reference evidence="2 3" key="1">
    <citation type="submission" date="2017-06" db="EMBL/GenBank/DDBJ databases">
        <authorList>
            <person name="Kim H.J."/>
            <person name="Triplett B.A."/>
        </authorList>
    </citation>
    <scope>NUCLEOTIDE SEQUENCE [LARGE SCALE GENOMIC DNA]</scope>
    <source>
        <strain evidence="2 3">DSM 25597</strain>
    </source>
</reference>
<evidence type="ECO:0000313" key="2">
    <source>
        <dbReference type="EMBL" id="SNR37374.1"/>
    </source>
</evidence>
<feature type="signal peptide" evidence="1">
    <location>
        <begin position="1"/>
        <end position="20"/>
    </location>
</feature>
<organism evidence="2 3">
    <name type="scientific">Dokdonia pacifica</name>
    <dbReference type="NCBI Taxonomy" id="1627892"/>
    <lineage>
        <taxon>Bacteria</taxon>
        <taxon>Pseudomonadati</taxon>
        <taxon>Bacteroidota</taxon>
        <taxon>Flavobacteriia</taxon>
        <taxon>Flavobacteriales</taxon>
        <taxon>Flavobacteriaceae</taxon>
        <taxon>Dokdonia</taxon>
    </lineage>
</organism>
<feature type="chain" id="PRO_5012805469" description="Erythromycin esterase" evidence="1">
    <location>
        <begin position="21"/>
        <end position="395"/>
    </location>
</feature>
<evidence type="ECO:0000256" key="1">
    <source>
        <dbReference type="SAM" id="SignalP"/>
    </source>
</evidence>
<evidence type="ECO:0000313" key="3">
    <source>
        <dbReference type="Proteomes" id="UP000198379"/>
    </source>
</evidence>
<keyword evidence="3" id="KW-1185">Reference proteome</keyword>
<dbReference type="EMBL" id="FZNY01000001">
    <property type="protein sequence ID" value="SNR37374.1"/>
    <property type="molecule type" value="Genomic_DNA"/>
</dbReference>
<accession>A0A238VT93</accession>
<sequence>MSKTIIIYVVALCSFSTVQAQDSLLIKQLTQHVETFSIQDSIFQGKGWTTLLKEIEKSGNVLIGESHFTKEIPYFTSQIATHHFFDNFIFEIDPFSAAILEDKIKNLNASGLEAYYKTYGENFSFYASKPEYELLKQLAKAGTSFIGTDQIIKIGDRLIFSELASETKNETAKVIFNRIVTKSAKYYDAFLEDTSKDFYIETKEFLNDLEALSSLDLSEKEKKCIAAFYTTVKIFNTDDHSFRIDVMKHQLMNRYDDWGVRGKKNLFKYGAVHAPKGESLLRIYDIGNLVNNISDSHFDTSLHIMIVGMTGTSGAPFKGFPPQNVSYEKGMLQPISLFFNAVKGDQWHCFDTRPIWKAYLRGELTIKSTMIKRILKGYDYVIIIPEVTAAVVEKK</sequence>
<name>A0A238VT93_9FLAO</name>
<keyword evidence="1" id="KW-0732">Signal</keyword>
<proteinExistence type="predicted"/>